<proteinExistence type="inferred from homology"/>
<evidence type="ECO:0000256" key="1">
    <source>
        <dbReference type="ARBA" id="ARBA00023125"/>
    </source>
</evidence>
<dbReference type="PANTHER" id="PTHR41251:SF1">
    <property type="entry name" value="NON-HOMOLOGOUS END JOINING PROTEIN KU"/>
    <property type="match status" value="1"/>
</dbReference>
<feature type="region of interest" description="Disordered" evidence="4">
    <location>
        <begin position="255"/>
        <end position="297"/>
    </location>
</feature>
<comment type="caution">
    <text evidence="6">The sequence shown here is derived from an EMBL/GenBank/DDBJ whole genome shotgun (WGS) entry which is preliminary data.</text>
</comment>
<dbReference type="EMBL" id="JARHTQ010000005">
    <property type="protein sequence ID" value="MDF2256126.1"/>
    <property type="molecule type" value="Genomic_DNA"/>
</dbReference>
<name>A0ABT5YXS9_9ACTN</name>
<protein>
    <recommendedName>
        <fullName evidence="3">Non-homologous end joining protein Ku</fullName>
    </recommendedName>
</protein>
<evidence type="ECO:0000256" key="4">
    <source>
        <dbReference type="SAM" id="MobiDB-lite"/>
    </source>
</evidence>
<keyword evidence="7" id="KW-1185">Reference proteome</keyword>
<dbReference type="SUPFAM" id="SSF100939">
    <property type="entry name" value="SPOC domain-like"/>
    <property type="match status" value="1"/>
</dbReference>
<organism evidence="6 7">
    <name type="scientific">Streptantibioticus ferralitis</name>
    <dbReference type="NCBI Taxonomy" id="236510"/>
    <lineage>
        <taxon>Bacteria</taxon>
        <taxon>Bacillati</taxon>
        <taxon>Actinomycetota</taxon>
        <taxon>Actinomycetes</taxon>
        <taxon>Kitasatosporales</taxon>
        <taxon>Streptomycetaceae</taxon>
        <taxon>Streptantibioticus</taxon>
    </lineage>
</organism>
<keyword evidence="2 3" id="KW-0233">DNA recombination</keyword>
<evidence type="ECO:0000259" key="5">
    <source>
        <dbReference type="SMART" id="SM00559"/>
    </source>
</evidence>
<comment type="subunit">
    <text evidence="3">Homodimer. Interacts with LigD.</text>
</comment>
<evidence type="ECO:0000313" key="7">
    <source>
        <dbReference type="Proteomes" id="UP001220022"/>
    </source>
</evidence>
<dbReference type="CDD" id="cd00789">
    <property type="entry name" value="KU_like"/>
    <property type="match status" value="1"/>
</dbReference>
<evidence type="ECO:0000313" key="6">
    <source>
        <dbReference type="EMBL" id="MDF2256126.1"/>
    </source>
</evidence>
<reference evidence="6 7" key="1">
    <citation type="submission" date="2023-03" db="EMBL/GenBank/DDBJ databases">
        <title>Draft genome sequence of type strain Streptomyces ferralitis JCM 14344.</title>
        <authorList>
            <person name="Klaysubun C."/>
            <person name="Duangmal K."/>
        </authorList>
    </citation>
    <scope>NUCLEOTIDE SEQUENCE [LARGE SCALE GENOMIC DNA]</scope>
    <source>
        <strain evidence="6 7">JCM 14344</strain>
    </source>
</reference>
<dbReference type="InterPro" id="IPR009187">
    <property type="entry name" value="Prok_Ku"/>
</dbReference>
<keyword evidence="1 3" id="KW-0238">DNA-binding</keyword>
<dbReference type="PANTHER" id="PTHR41251">
    <property type="entry name" value="NON-HOMOLOGOUS END JOINING PROTEIN KU"/>
    <property type="match status" value="1"/>
</dbReference>
<dbReference type="InterPro" id="IPR006164">
    <property type="entry name" value="DNA_bd_Ku70/Ku80"/>
</dbReference>
<comment type="function">
    <text evidence="3">With LigD forms a non-homologous end joining (NHEJ) DNA repair enzyme, which repairs dsDNA breaks with reduced fidelity. Binds linear dsDNA with 5'- and 3'- overhangs but not closed circular dsDNA nor ssDNA. Recruits and stimulates the ligase activity of LigD.</text>
</comment>
<dbReference type="Proteomes" id="UP001220022">
    <property type="component" value="Unassembled WGS sequence"/>
</dbReference>
<keyword evidence="3" id="KW-0227">DNA damage</keyword>
<evidence type="ECO:0000256" key="3">
    <source>
        <dbReference type="HAMAP-Rule" id="MF_01875"/>
    </source>
</evidence>
<evidence type="ECO:0000256" key="2">
    <source>
        <dbReference type="ARBA" id="ARBA00023172"/>
    </source>
</evidence>
<dbReference type="RefSeq" id="WP_275811735.1">
    <property type="nucleotide sequence ID" value="NZ_BAAANM010000015.1"/>
</dbReference>
<dbReference type="HAMAP" id="MF_01875">
    <property type="entry name" value="Prokaryotic_Ku"/>
    <property type="match status" value="1"/>
</dbReference>
<dbReference type="InterPro" id="IPR016194">
    <property type="entry name" value="SPOC-like_C_dom_sf"/>
</dbReference>
<feature type="domain" description="Ku" evidence="5">
    <location>
        <begin position="53"/>
        <end position="182"/>
    </location>
</feature>
<dbReference type="SMART" id="SM00559">
    <property type="entry name" value="Ku78"/>
    <property type="match status" value="1"/>
</dbReference>
<dbReference type="PIRSF" id="PIRSF006493">
    <property type="entry name" value="Prok_Ku"/>
    <property type="match status" value="1"/>
</dbReference>
<sequence length="343" mass="37913">MAHAVWGGALSFGLVTVPVQMFGATESHTIRFHQIQRGTADRVRNKRVNERTGEDVALSDIVKGYDIGDEYVVVEPDELDEIAPGRSKNLEISGFVDLDKIDPVYFDKTYYLAPRGEEYAKVYALLVEALKKAGKAGIATFVMRNREYLVAVKPVDDVLVVHTLHWADEVRDPHREIGGLPENTQVQKRELDTAVQLVDALSVDWDPREYRDTYQERVRELLEAKRSGGTVEKAEPAPRSTNVIDLTDALRASLERAKGKGGEAGAKKRAPARAEKKTDKAGATEKRRARKTTRAADLAGLSKTALYEMAAEADIPGRSTMSREELIEALSAAGRRRKAKASA</sequence>
<keyword evidence="3" id="KW-0234">DNA repair</keyword>
<comment type="similarity">
    <text evidence="3">Belongs to the prokaryotic Ku family.</text>
</comment>
<dbReference type="NCBIfam" id="TIGR02772">
    <property type="entry name" value="Ku_bact"/>
    <property type="match status" value="1"/>
</dbReference>
<feature type="compositionally biased region" description="Basic and acidic residues" evidence="4">
    <location>
        <begin position="272"/>
        <end position="286"/>
    </location>
</feature>
<dbReference type="Pfam" id="PF02735">
    <property type="entry name" value="Ku"/>
    <property type="match status" value="1"/>
</dbReference>
<gene>
    <name evidence="3" type="primary">ku</name>
    <name evidence="6" type="ORF">P2L57_10410</name>
</gene>
<dbReference type="Gene3D" id="2.40.290.10">
    <property type="match status" value="1"/>
</dbReference>
<accession>A0ABT5YXS9</accession>